<dbReference type="OrthoDB" id="278212at2759"/>
<organism evidence="2 3">
    <name type="scientific">Steinernema carpocapsae</name>
    <name type="common">Entomopathogenic nematode</name>
    <dbReference type="NCBI Taxonomy" id="34508"/>
    <lineage>
        <taxon>Eukaryota</taxon>
        <taxon>Metazoa</taxon>
        <taxon>Ecdysozoa</taxon>
        <taxon>Nematoda</taxon>
        <taxon>Chromadorea</taxon>
        <taxon>Rhabditida</taxon>
        <taxon>Tylenchina</taxon>
        <taxon>Panagrolaimomorpha</taxon>
        <taxon>Strongyloidoidea</taxon>
        <taxon>Steinernematidae</taxon>
        <taxon>Steinernema</taxon>
    </lineage>
</organism>
<dbReference type="SUPFAM" id="SSF54529">
    <property type="entry name" value="Mitochondrial glycoprotein MAM33-like"/>
    <property type="match status" value="1"/>
</dbReference>
<proteinExistence type="inferred from homology"/>
<protein>
    <submittedName>
        <fullName evidence="2">Uncharacterized protein</fullName>
    </submittedName>
</protein>
<dbReference type="Gene3D" id="3.10.280.10">
    <property type="entry name" value="Mitochondrial glycoprotein"/>
    <property type="match status" value="1"/>
</dbReference>
<gene>
    <name evidence="2" type="ORF">L596_018162</name>
</gene>
<dbReference type="GO" id="GO:0042256">
    <property type="term" value="P:cytosolic ribosome assembly"/>
    <property type="evidence" value="ECO:0007669"/>
    <property type="project" value="TreeGrafter"/>
</dbReference>
<dbReference type="PANTHER" id="PTHR10826">
    <property type="entry name" value="COMPLEMENT COMPONENT 1"/>
    <property type="match status" value="1"/>
</dbReference>
<dbReference type="GO" id="GO:0005759">
    <property type="term" value="C:mitochondrial matrix"/>
    <property type="evidence" value="ECO:0007669"/>
    <property type="project" value="InterPro"/>
</dbReference>
<name>A0A4U5N3V5_STECR</name>
<keyword evidence="3" id="KW-1185">Reference proteome</keyword>
<evidence type="ECO:0000313" key="2">
    <source>
        <dbReference type="EMBL" id="TKR77139.1"/>
    </source>
</evidence>
<accession>A0A4U5N3V5</accession>
<dbReference type="InterPro" id="IPR003428">
    <property type="entry name" value="MAM33"/>
</dbReference>
<reference evidence="2 3" key="2">
    <citation type="journal article" date="2019" name="G3 (Bethesda)">
        <title>Hybrid Assembly of the Genome of the Entomopathogenic Nematode Steinernema carpocapsae Identifies the X-Chromosome.</title>
        <authorList>
            <person name="Serra L."/>
            <person name="Macchietto M."/>
            <person name="Macias-Munoz A."/>
            <person name="McGill C.J."/>
            <person name="Rodriguez I.M."/>
            <person name="Rodriguez B."/>
            <person name="Murad R."/>
            <person name="Mortazavi A."/>
        </authorList>
    </citation>
    <scope>NUCLEOTIDE SEQUENCE [LARGE SCALE GENOMIC DNA]</scope>
    <source>
        <strain evidence="2 3">ALL</strain>
    </source>
</reference>
<dbReference type="STRING" id="34508.A0A4U5N3V5"/>
<dbReference type="AlphaFoldDB" id="A0A4U5N3V5"/>
<dbReference type="Pfam" id="PF02330">
    <property type="entry name" value="MAM33"/>
    <property type="match status" value="1"/>
</dbReference>
<dbReference type="PANTHER" id="PTHR10826:SF1">
    <property type="entry name" value="COMPLEMENT COMPONENT 1 Q SUBCOMPONENT-BINDING PROTEIN, MITOCHONDRIAL"/>
    <property type="match status" value="1"/>
</dbReference>
<sequence>MPLVSCLGTASSHHACRFCSSPRLARSSNRCRSSNRSRDAGARQIALNHPKNFSGVASQLTEALNNEIKAEKQLEAENLGGVKAPSIGGFTLTTKDAEVQLTKSHGSEKIRVFFNVNHSVNMDEEFDGHEETDPVPVALPPVDVEIVKGDQRFCFHLDLVHAEEEGQYDYSVSEFYVAPVGKEGDEAVPEHVYASSGKYIDPSLHDLLFVQYLEERGFTQQFCQEVVNYATHYEHSQYVGLLEKIRNFVSKA</sequence>
<comment type="caution">
    <text evidence="2">The sequence shown here is derived from an EMBL/GenBank/DDBJ whole genome shotgun (WGS) entry which is preliminary data.</text>
</comment>
<evidence type="ECO:0000313" key="3">
    <source>
        <dbReference type="Proteomes" id="UP000298663"/>
    </source>
</evidence>
<comment type="similarity">
    <text evidence="1">Belongs to the MAM33 family.</text>
</comment>
<dbReference type="InterPro" id="IPR036561">
    <property type="entry name" value="MAM33_sf"/>
</dbReference>
<dbReference type="EMBL" id="AZBU02000005">
    <property type="protein sequence ID" value="TKR77139.1"/>
    <property type="molecule type" value="Genomic_DNA"/>
</dbReference>
<dbReference type="Proteomes" id="UP000298663">
    <property type="component" value="Unassembled WGS sequence"/>
</dbReference>
<evidence type="ECO:0000256" key="1">
    <source>
        <dbReference type="ARBA" id="ARBA00005457"/>
    </source>
</evidence>
<reference evidence="2 3" key="1">
    <citation type="journal article" date="2015" name="Genome Biol.">
        <title>Comparative genomics of Steinernema reveals deeply conserved gene regulatory networks.</title>
        <authorList>
            <person name="Dillman A.R."/>
            <person name="Macchietto M."/>
            <person name="Porter C.F."/>
            <person name="Rogers A."/>
            <person name="Williams B."/>
            <person name="Antoshechkin I."/>
            <person name="Lee M.M."/>
            <person name="Goodwin Z."/>
            <person name="Lu X."/>
            <person name="Lewis E.E."/>
            <person name="Goodrich-Blair H."/>
            <person name="Stock S.P."/>
            <person name="Adams B.J."/>
            <person name="Sternberg P.W."/>
            <person name="Mortazavi A."/>
        </authorList>
    </citation>
    <scope>NUCLEOTIDE SEQUENCE [LARGE SCALE GENOMIC DNA]</scope>
    <source>
        <strain evidence="2 3">ALL</strain>
    </source>
</reference>